<proteinExistence type="predicted"/>
<reference evidence="1 2" key="1">
    <citation type="submission" date="2020-11" db="EMBL/GenBank/DDBJ databases">
        <title>Amino acid is mineralized and recycled by bacteria in oceanic microbiome.</title>
        <authorList>
            <person name="Zheng L.Y."/>
        </authorList>
    </citation>
    <scope>NUCLEOTIDE SEQUENCE [LARGE SCALE GENOMIC DNA]</scope>
    <source>
        <strain evidence="1 2">A32-1</strain>
    </source>
</reference>
<sequence>MNRSQSSKPSVLILGTAEWSQLIATNQHYMTRELALDYQVTFVESLGLRRPEINRRDLARILARLRRVFTRSKPNGESHDDRRPVPVNATVVSPIVIPYHTGLARFVNHALIRFQLRKLLRSEGHKVLWVYTPVTYGLESEFSGAFYHCVDLLGDVPGISKSLIEGEERRLAAAGVQAAASSDAVLSHLSSMGFSNVRRWPNVADVAAIQQSRPQSVARSPRSVVFAGNLTATKVDFELIAAIQRAGWQVHLAGPISEGGGNAAAMVAELQALGVVYHGMLALPELGALYWRCEIGIIPYVVNSYTLGVNPLKTYEYLAAGLPVVSTPIPAVTAQTDDVVVASTTAEFLEALRSLRLSESDEKRRVQVATLNSWTQRGQQGREVVELLGRG</sequence>
<dbReference type="Proteomes" id="UP000594480">
    <property type="component" value="Chromosome"/>
</dbReference>
<gene>
    <name evidence="1" type="ORF">IT882_02455</name>
</gene>
<organism evidence="1 2">
    <name type="scientific">Microbacterium schleiferi</name>
    <dbReference type="NCBI Taxonomy" id="69362"/>
    <lineage>
        <taxon>Bacteria</taxon>
        <taxon>Bacillati</taxon>
        <taxon>Actinomycetota</taxon>
        <taxon>Actinomycetes</taxon>
        <taxon>Micrococcales</taxon>
        <taxon>Microbacteriaceae</taxon>
        <taxon>Microbacterium</taxon>
    </lineage>
</organism>
<dbReference type="Gene3D" id="3.40.50.2000">
    <property type="entry name" value="Glycogen Phosphorylase B"/>
    <property type="match status" value="1"/>
</dbReference>
<name>A0A7S8MY01_9MICO</name>
<dbReference type="RefSeq" id="WP_195693023.1">
    <property type="nucleotide sequence ID" value="NZ_CP064760.1"/>
</dbReference>
<dbReference type="Pfam" id="PF13692">
    <property type="entry name" value="Glyco_trans_1_4"/>
    <property type="match status" value="1"/>
</dbReference>
<keyword evidence="2" id="KW-1185">Reference proteome</keyword>
<evidence type="ECO:0000313" key="1">
    <source>
        <dbReference type="EMBL" id="QPE05003.1"/>
    </source>
</evidence>
<dbReference type="EMBL" id="CP064760">
    <property type="protein sequence ID" value="QPE05003.1"/>
    <property type="molecule type" value="Genomic_DNA"/>
</dbReference>
<accession>A0A7S8MY01</accession>
<dbReference type="SUPFAM" id="SSF53756">
    <property type="entry name" value="UDP-Glycosyltransferase/glycogen phosphorylase"/>
    <property type="match status" value="1"/>
</dbReference>
<dbReference type="AlphaFoldDB" id="A0A7S8MY01"/>
<keyword evidence="1" id="KW-0808">Transferase</keyword>
<evidence type="ECO:0000313" key="2">
    <source>
        <dbReference type="Proteomes" id="UP000594480"/>
    </source>
</evidence>
<protein>
    <submittedName>
        <fullName evidence="1">Glycosyltransferase</fullName>
    </submittedName>
</protein>
<dbReference type="GO" id="GO:0016740">
    <property type="term" value="F:transferase activity"/>
    <property type="evidence" value="ECO:0007669"/>
    <property type="project" value="UniProtKB-KW"/>
</dbReference>
<dbReference type="KEGG" id="msf:IT882_02455"/>